<comment type="caution">
    <text evidence="2">The sequence shown here is derived from an EMBL/GenBank/DDBJ whole genome shotgun (WGS) entry which is preliminary data.</text>
</comment>
<dbReference type="InterPro" id="IPR003615">
    <property type="entry name" value="HNH_nuc"/>
</dbReference>
<dbReference type="RefSeq" id="WP_386809968.1">
    <property type="nucleotide sequence ID" value="NZ_JBHTMV010000009.1"/>
</dbReference>
<proteinExistence type="predicted"/>
<organism evidence="2 3">
    <name type="scientific">Lutibacter holmesii</name>
    <dbReference type="NCBI Taxonomy" id="1137985"/>
    <lineage>
        <taxon>Bacteria</taxon>
        <taxon>Pseudomonadati</taxon>
        <taxon>Bacteroidota</taxon>
        <taxon>Flavobacteriia</taxon>
        <taxon>Flavobacteriales</taxon>
        <taxon>Flavobacteriaceae</taxon>
        <taxon>Lutibacter</taxon>
    </lineage>
</organism>
<sequence>MRPPRWHRDEIILALDLYRTIEPKEMDNKNPKVVELSELLNRLPIHIERMENQKFRNPNGVGLKLSNFKAIDPEFEGKGMSSYSKRDKEVFFEFQGKNEELKSIANQIKKTIYNQKVNQKLYQIPDEEDEETHSVKEGKVIYKLHKLRERDNKINQKKKDLYFERNGKLDCEVCGFDFYETYGDLGKGFIEAHHRVPLSEIEGETTTKLKDLALVCPNCHKMLHKAIDTLSVAELKKKIKR</sequence>
<evidence type="ECO:0000313" key="3">
    <source>
        <dbReference type="Proteomes" id="UP001597241"/>
    </source>
</evidence>
<dbReference type="GO" id="GO:0004519">
    <property type="term" value="F:endonuclease activity"/>
    <property type="evidence" value="ECO:0007669"/>
    <property type="project" value="UniProtKB-KW"/>
</dbReference>
<name>A0ABW3WQI7_9FLAO</name>
<dbReference type="CDD" id="cd00085">
    <property type="entry name" value="HNHc"/>
    <property type="match status" value="1"/>
</dbReference>
<keyword evidence="3" id="KW-1185">Reference proteome</keyword>
<keyword evidence="2" id="KW-0255">Endonuclease</keyword>
<gene>
    <name evidence="2" type="ORF">ACFQ5N_12575</name>
</gene>
<evidence type="ECO:0000259" key="1">
    <source>
        <dbReference type="SMART" id="SM00507"/>
    </source>
</evidence>
<dbReference type="Proteomes" id="UP001597241">
    <property type="component" value="Unassembled WGS sequence"/>
</dbReference>
<dbReference type="SMART" id="SM00507">
    <property type="entry name" value="HNHc"/>
    <property type="match status" value="1"/>
</dbReference>
<protein>
    <submittedName>
        <fullName evidence="2">HNH endonuclease</fullName>
    </submittedName>
</protein>
<dbReference type="EMBL" id="JBHTMV010000009">
    <property type="protein sequence ID" value="MFD1294671.1"/>
    <property type="molecule type" value="Genomic_DNA"/>
</dbReference>
<accession>A0ABW3WQI7</accession>
<keyword evidence="2" id="KW-0378">Hydrolase</keyword>
<dbReference type="Pfam" id="PF01844">
    <property type="entry name" value="HNH"/>
    <property type="match status" value="1"/>
</dbReference>
<feature type="domain" description="HNH nuclease" evidence="1">
    <location>
        <begin position="158"/>
        <end position="221"/>
    </location>
</feature>
<keyword evidence="2" id="KW-0540">Nuclease</keyword>
<reference evidence="3" key="1">
    <citation type="journal article" date="2019" name="Int. J. Syst. Evol. Microbiol.">
        <title>The Global Catalogue of Microorganisms (GCM) 10K type strain sequencing project: providing services to taxonomists for standard genome sequencing and annotation.</title>
        <authorList>
            <consortium name="The Broad Institute Genomics Platform"/>
            <consortium name="The Broad Institute Genome Sequencing Center for Infectious Disease"/>
            <person name="Wu L."/>
            <person name="Ma J."/>
        </authorList>
    </citation>
    <scope>NUCLEOTIDE SEQUENCE [LARGE SCALE GENOMIC DNA]</scope>
    <source>
        <strain evidence="3">CCUG 62221</strain>
    </source>
</reference>
<evidence type="ECO:0000313" key="2">
    <source>
        <dbReference type="EMBL" id="MFD1294671.1"/>
    </source>
</evidence>
<dbReference type="InterPro" id="IPR002711">
    <property type="entry name" value="HNH"/>
</dbReference>